<reference evidence="3" key="1">
    <citation type="submission" date="2021-02" db="EMBL/GenBank/DDBJ databases">
        <authorList>
            <person name="Nowell W R."/>
        </authorList>
    </citation>
    <scope>NUCLEOTIDE SEQUENCE</scope>
</reference>
<feature type="transmembrane region" description="Helical" evidence="1">
    <location>
        <begin position="63"/>
        <end position="85"/>
    </location>
</feature>
<feature type="transmembrane region" description="Helical" evidence="1">
    <location>
        <begin position="147"/>
        <end position="167"/>
    </location>
</feature>
<accession>A0A821F5R8</accession>
<dbReference type="EMBL" id="CAJOBQ010004933">
    <property type="protein sequence ID" value="CAF4646914.1"/>
    <property type="molecule type" value="Genomic_DNA"/>
</dbReference>
<proteinExistence type="predicted"/>
<evidence type="ECO:0000313" key="2">
    <source>
        <dbReference type="EMBL" id="CAF3523697.1"/>
    </source>
</evidence>
<dbReference type="SUPFAM" id="SSF81321">
    <property type="entry name" value="Family A G protein-coupled receptor-like"/>
    <property type="match status" value="1"/>
</dbReference>
<feature type="transmembrane region" description="Helical" evidence="1">
    <location>
        <begin position="105"/>
        <end position="127"/>
    </location>
</feature>
<evidence type="ECO:0000256" key="1">
    <source>
        <dbReference type="SAM" id="Phobius"/>
    </source>
</evidence>
<feature type="non-terminal residue" evidence="3">
    <location>
        <position position="1"/>
    </location>
</feature>
<feature type="transmembrane region" description="Helical" evidence="1">
    <location>
        <begin position="28"/>
        <end position="51"/>
    </location>
</feature>
<name>A0A821F5R8_9BILA</name>
<keyword evidence="1" id="KW-1133">Transmembrane helix</keyword>
<keyword evidence="1" id="KW-0812">Transmembrane</keyword>
<gene>
    <name evidence="2" type="ORF">FME351_LOCUS18095</name>
    <name evidence="3" type="ORF">TSG867_LOCUS30539</name>
</gene>
<sequence>CWASIERHIIIFSQSIFQIRWKRIAFRYVPLSIAIFYTPTCCVAVIFIFIYNYVNDWNFYELLYWLANTIIPTVSVALANILLLIRVTYRSTRIRHNAERTKNNLIMTIQLLTISALFLVFRLPIAVTGLIQQFFDATFIIDIQFNIFFYLIYLIQLFLPLVCLVSLPELKKTTDMTIIRYGGHRNAISDVPAFYVASFMPAINKRGGSWSRERLLAGKQKNFHSNQIRFFSFHLDFFNSEVNIITFTYLIANK</sequence>
<dbReference type="AlphaFoldDB" id="A0A821F5R8"/>
<evidence type="ECO:0000313" key="4">
    <source>
        <dbReference type="Proteomes" id="UP000663862"/>
    </source>
</evidence>
<dbReference type="Proteomes" id="UP000663862">
    <property type="component" value="Unassembled WGS sequence"/>
</dbReference>
<dbReference type="EMBL" id="CAJNYU010002252">
    <property type="protein sequence ID" value="CAF3523697.1"/>
    <property type="molecule type" value="Genomic_DNA"/>
</dbReference>
<protein>
    <submittedName>
        <fullName evidence="3">Uncharacterized protein</fullName>
    </submittedName>
</protein>
<keyword evidence="1" id="KW-0472">Membrane</keyword>
<organism evidence="3 4">
    <name type="scientific">Rotaria socialis</name>
    <dbReference type="NCBI Taxonomy" id="392032"/>
    <lineage>
        <taxon>Eukaryota</taxon>
        <taxon>Metazoa</taxon>
        <taxon>Spiralia</taxon>
        <taxon>Gnathifera</taxon>
        <taxon>Rotifera</taxon>
        <taxon>Eurotatoria</taxon>
        <taxon>Bdelloidea</taxon>
        <taxon>Philodinida</taxon>
        <taxon>Philodinidae</taxon>
        <taxon>Rotaria</taxon>
    </lineage>
</organism>
<dbReference type="Gene3D" id="1.20.1070.10">
    <property type="entry name" value="Rhodopsin 7-helix transmembrane proteins"/>
    <property type="match status" value="1"/>
</dbReference>
<comment type="caution">
    <text evidence="3">The sequence shown here is derived from an EMBL/GenBank/DDBJ whole genome shotgun (WGS) entry which is preliminary data.</text>
</comment>
<dbReference type="Proteomes" id="UP000663869">
    <property type="component" value="Unassembled WGS sequence"/>
</dbReference>
<evidence type="ECO:0000313" key="3">
    <source>
        <dbReference type="EMBL" id="CAF4646914.1"/>
    </source>
</evidence>